<evidence type="ECO:0000259" key="2">
    <source>
        <dbReference type="Pfam" id="PF01583"/>
    </source>
</evidence>
<reference evidence="3 4" key="1">
    <citation type="submission" date="2018-10" db="EMBL/GenBank/DDBJ databases">
        <title>Sequencing the genomes of 1000 actinobacteria strains.</title>
        <authorList>
            <person name="Klenk H.-P."/>
        </authorList>
    </citation>
    <scope>NUCLEOTIDE SEQUENCE [LARGE SCALE GENOMIC DNA]</scope>
    <source>
        <strain evidence="3 4">DSM 44267</strain>
    </source>
</reference>
<dbReference type="AlphaFoldDB" id="A0A495XSQ0"/>
<accession>A0A495XSQ0</accession>
<proteinExistence type="predicted"/>
<evidence type="ECO:0000256" key="1">
    <source>
        <dbReference type="ARBA" id="ARBA00022679"/>
    </source>
</evidence>
<evidence type="ECO:0000313" key="4">
    <source>
        <dbReference type="Proteomes" id="UP000278440"/>
    </source>
</evidence>
<dbReference type="SUPFAM" id="SSF52540">
    <property type="entry name" value="P-loop containing nucleoside triphosphate hydrolases"/>
    <property type="match status" value="1"/>
</dbReference>
<feature type="domain" description="APS kinase" evidence="2">
    <location>
        <begin position="15"/>
        <end position="54"/>
    </location>
</feature>
<gene>
    <name evidence="3" type="ORF">DFJ68_0004</name>
</gene>
<comment type="caution">
    <text evidence="3">The sequence shown here is derived from an EMBL/GenBank/DDBJ whole genome shotgun (WGS) entry which is preliminary data.</text>
</comment>
<name>A0A495XSQ0_9MICO</name>
<dbReference type="Pfam" id="PF01583">
    <property type="entry name" value="APS_kinase"/>
    <property type="match status" value="1"/>
</dbReference>
<dbReference type="Gene3D" id="3.40.50.300">
    <property type="entry name" value="P-loop containing nucleotide triphosphate hydrolases"/>
    <property type="match status" value="1"/>
</dbReference>
<dbReference type="InterPro" id="IPR027417">
    <property type="entry name" value="P-loop_NTPase"/>
</dbReference>
<organism evidence="3 4">
    <name type="scientific">Terracoccus luteus</name>
    <dbReference type="NCBI Taxonomy" id="53356"/>
    <lineage>
        <taxon>Bacteria</taxon>
        <taxon>Bacillati</taxon>
        <taxon>Actinomycetota</taxon>
        <taxon>Actinomycetes</taxon>
        <taxon>Micrococcales</taxon>
        <taxon>Intrasporangiaceae</taxon>
        <taxon>Terracoccus</taxon>
    </lineage>
</organism>
<evidence type="ECO:0000313" key="3">
    <source>
        <dbReference type="EMBL" id="RKT76609.1"/>
    </source>
</evidence>
<sequence length="190" mass="20555">MTTMPDESTVRPWRVIVLTGPVGAGKTTTLAALSRRLDHDGIRHVALDLDDVRLVFPRRDDDPFAIALGLADLAAIVPNVRAEAVDLLVLADVVEHPSGRGRYERACPGADVAVVRLSVGVELMRERLRGRESGETVDWYLSRTAELDAAMAAAGVGDVVVEVGRRTPDEVAQDIVTRCRLVPAASEEVR</sequence>
<dbReference type="CDD" id="cd01983">
    <property type="entry name" value="SIMIBI"/>
    <property type="match status" value="1"/>
</dbReference>
<keyword evidence="1" id="KW-0808">Transferase</keyword>
<dbReference type="InterPro" id="IPR059117">
    <property type="entry name" value="APS_kinase_dom"/>
</dbReference>
<dbReference type="EMBL" id="RBXT01000001">
    <property type="protein sequence ID" value="RKT76609.1"/>
    <property type="molecule type" value="Genomic_DNA"/>
</dbReference>
<keyword evidence="4" id="KW-1185">Reference proteome</keyword>
<dbReference type="Proteomes" id="UP000278440">
    <property type="component" value="Unassembled WGS sequence"/>
</dbReference>
<protein>
    <submittedName>
        <fullName evidence="3">Zeta toxin</fullName>
    </submittedName>
</protein>